<dbReference type="InParanoid" id="A0A1Y1YDZ5"/>
<dbReference type="Proteomes" id="UP000193498">
    <property type="component" value="Unassembled WGS sequence"/>
</dbReference>
<reference evidence="2 3" key="1">
    <citation type="submission" date="2016-07" db="EMBL/GenBank/DDBJ databases">
        <title>Pervasive Adenine N6-methylation of Active Genes in Fungi.</title>
        <authorList>
            <consortium name="DOE Joint Genome Institute"/>
            <person name="Mondo S.J."/>
            <person name="Dannebaum R.O."/>
            <person name="Kuo R.C."/>
            <person name="Labutti K."/>
            <person name="Haridas S."/>
            <person name="Kuo A."/>
            <person name="Salamov A."/>
            <person name="Ahrendt S.R."/>
            <person name="Lipzen A."/>
            <person name="Sullivan W."/>
            <person name="Andreopoulos W.B."/>
            <person name="Clum A."/>
            <person name="Lindquist E."/>
            <person name="Daum C."/>
            <person name="Ramamoorthy G.K."/>
            <person name="Gryganskyi A."/>
            <person name="Culley D."/>
            <person name="Magnuson J.K."/>
            <person name="James T.Y."/>
            <person name="O'Malley M.A."/>
            <person name="Stajich J.E."/>
            <person name="Spatafora J.W."/>
            <person name="Visel A."/>
            <person name="Grigoriev I.V."/>
        </authorList>
    </citation>
    <scope>NUCLEOTIDE SEQUENCE [LARGE SCALE GENOMIC DNA]</scope>
    <source>
        <strain evidence="2 3">CBS 931.73</strain>
    </source>
</reference>
<protein>
    <submittedName>
        <fullName evidence="2">Uncharacterized protein</fullName>
    </submittedName>
</protein>
<accession>A0A1Y1YDZ5</accession>
<dbReference type="EMBL" id="MCFE01000159">
    <property type="protein sequence ID" value="ORX96188.1"/>
    <property type="molecule type" value="Genomic_DNA"/>
</dbReference>
<feature type="region of interest" description="Disordered" evidence="1">
    <location>
        <begin position="135"/>
        <end position="194"/>
    </location>
</feature>
<feature type="compositionally biased region" description="Polar residues" evidence="1">
    <location>
        <begin position="136"/>
        <end position="151"/>
    </location>
</feature>
<feature type="compositionally biased region" description="Low complexity" evidence="1">
    <location>
        <begin position="156"/>
        <end position="182"/>
    </location>
</feature>
<proteinExistence type="predicted"/>
<dbReference type="AlphaFoldDB" id="A0A1Y1YDZ5"/>
<keyword evidence="3" id="KW-1185">Reference proteome</keyword>
<evidence type="ECO:0000313" key="3">
    <source>
        <dbReference type="Proteomes" id="UP000193498"/>
    </source>
</evidence>
<feature type="compositionally biased region" description="Polar residues" evidence="1">
    <location>
        <begin position="183"/>
        <end position="194"/>
    </location>
</feature>
<evidence type="ECO:0000313" key="2">
    <source>
        <dbReference type="EMBL" id="ORX96188.1"/>
    </source>
</evidence>
<name>A0A1Y1YDZ5_9FUNG</name>
<organism evidence="2 3">
    <name type="scientific">Basidiobolus meristosporus CBS 931.73</name>
    <dbReference type="NCBI Taxonomy" id="1314790"/>
    <lineage>
        <taxon>Eukaryota</taxon>
        <taxon>Fungi</taxon>
        <taxon>Fungi incertae sedis</taxon>
        <taxon>Zoopagomycota</taxon>
        <taxon>Entomophthoromycotina</taxon>
        <taxon>Basidiobolomycetes</taxon>
        <taxon>Basidiobolales</taxon>
        <taxon>Basidiobolaceae</taxon>
        <taxon>Basidiobolus</taxon>
    </lineage>
</organism>
<sequence length="216" mass="22706">MGVFVLLMGVAHAFEVHRHQTNHSWDQRLYKFLTSSNRSNSCRFSALKNIMKFLVVCGLVAMSSVLAQNTSMPAKECLAKCDQSSALWVTCAAECVGVPHPTNKDVQDTKDCFNQCEKNDGGCQDNCIKTHFVSGDGSQSHQPLGSGSATPTGMLGSATKTAGRAGGTMATGASAATTASSSNRPPSVTPSSGASMTDATLFSVGMLMCGLIWVQK</sequence>
<gene>
    <name evidence="2" type="ORF">K493DRAFT_301034</name>
</gene>
<evidence type="ECO:0000256" key="1">
    <source>
        <dbReference type="SAM" id="MobiDB-lite"/>
    </source>
</evidence>
<comment type="caution">
    <text evidence="2">The sequence shown here is derived from an EMBL/GenBank/DDBJ whole genome shotgun (WGS) entry which is preliminary data.</text>
</comment>